<dbReference type="FunFam" id="1.25.10.10:FF:000001">
    <property type="entry name" value="CLIP-associating protein 1 isoform 2"/>
    <property type="match status" value="1"/>
</dbReference>
<keyword evidence="9" id="KW-0206">Cytoskeleton</keyword>
<name>A0A8C7E3B6_NAJNA</name>
<evidence type="ECO:0000256" key="12">
    <source>
        <dbReference type="SAM" id="Coils"/>
    </source>
</evidence>
<evidence type="ECO:0000256" key="3">
    <source>
        <dbReference type="ARBA" id="ARBA00004629"/>
    </source>
</evidence>
<evidence type="ECO:0000256" key="5">
    <source>
        <dbReference type="ARBA" id="ARBA00022490"/>
    </source>
</evidence>
<dbReference type="GO" id="GO:0090307">
    <property type="term" value="P:mitotic spindle assembly"/>
    <property type="evidence" value="ECO:0007669"/>
    <property type="project" value="TreeGrafter"/>
</dbReference>
<dbReference type="GeneTree" id="ENSGT00940000155574"/>
<keyword evidence="6" id="KW-0677">Repeat</keyword>
<dbReference type="GO" id="GO:0000776">
    <property type="term" value="C:kinetochore"/>
    <property type="evidence" value="ECO:0007669"/>
    <property type="project" value="TreeGrafter"/>
</dbReference>
<evidence type="ECO:0000259" key="14">
    <source>
        <dbReference type="SMART" id="SM01349"/>
    </source>
</evidence>
<dbReference type="InterPro" id="IPR057546">
    <property type="entry name" value="HEAT_GCN1"/>
</dbReference>
<evidence type="ECO:0000256" key="1">
    <source>
        <dbReference type="ARBA" id="ARBA00004300"/>
    </source>
</evidence>
<dbReference type="PANTHER" id="PTHR21567">
    <property type="entry name" value="CLASP"/>
    <property type="match status" value="1"/>
</dbReference>
<dbReference type="FunFam" id="1.25.10.10:FF:000005">
    <property type="entry name" value="CLIP-associating protein 1 isoform 2"/>
    <property type="match status" value="1"/>
</dbReference>
<evidence type="ECO:0000256" key="13">
    <source>
        <dbReference type="SAM" id="MobiDB-lite"/>
    </source>
</evidence>
<feature type="domain" description="TOG" evidence="14">
    <location>
        <begin position="261"/>
        <end position="494"/>
    </location>
</feature>
<dbReference type="GO" id="GO:0045180">
    <property type="term" value="C:basal cortex"/>
    <property type="evidence" value="ECO:0007669"/>
    <property type="project" value="TreeGrafter"/>
</dbReference>
<protein>
    <submittedName>
        <fullName evidence="15">Cytoplasmic linker associated protein 2</fullName>
    </submittedName>
</protein>
<evidence type="ECO:0000256" key="2">
    <source>
        <dbReference type="ARBA" id="ARBA00004601"/>
    </source>
</evidence>
<evidence type="ECO:0000313" key="15">
    <source>
        <dbReference type="Ensembl" id="ENSNNAP00000020716.1"/>
    </source>
</evidence>
<proteinExistence type="predicted"/>
<keyword evidence="4" id="KW-0158">Chromosome</keyword>
<dbReference type="GO" id="GO:0040001">
    <property type="term" value="P:establishment of mitotic spindle localization"/>
    <property type="evidence" value="ECO:0007669"/>
    <property type="project" value="TreeGrafter"/>
</dbReference>
<feature type="compositionally biased region" description="Low complexity" evidence="13">
    <location>
        <begin position="613"/>
        <end position="631"/>
    </location>
</feature>
<feature type="coiled-coil region" evidence="12">
    <location>
        <begin position="1195"/>
        <end position="1229"/>
    </location>
</feature>
<organism evidence="15 16">
    <name type="scientific">Naja naja</name>
    <name type="common">Indian cobra</name>
    <dbReference type="NCBI Taxonomy" id="35670"/>
    <lineage>
        <taxon>Eukaryota</taxon>
        <taxon>Metazoa</taxon>
        <taxon>Chordata</taxon>
        <taxon>Craniata</taxon>
        <taxon>Vertebrata</taxon>
        <taxon>Euteleostomi</taxon>
        <taxon>Lepidosauria</taxon>
        <taxon>Squamata</taxon>
        <taxon>Bifurcata</taxon>
        <taxon>Unidentata</taxon>
        <taxon>Episquamata</taxon>
        <taxon>Toxicofera</taxon>
        <taxon>Serpentes</taxon>
        <taxon>Colubroidea</taxon>
        <taxon>Elapidae</taxon>
        <taxon>Elapinae</taxon>
        <taxon>Naja</taxon>
    </lineage>
</organism>
<evidence type="ECO:0000256" key="4">
    <source>
        <dbReference type="ARBA" id="ARBA00022454"/>
    </source>
</evidence>
<dbReference type="Pfam" id="PF21040">
    <property type="entry name" value="CEP104-like_TOG"/>
    <property type="match status" value="1"/>
</dbReference>
<keyword evidence="16" id="KW-1185">Reference proteome</keyword>
<keyword evidence="8" id="KW-0333">Golgi apparatus</keyword>
<dbReference type="InterPro" id="IPR011989">
    <property type="entry name" value="ARM-like"/>
</dbReference>
<reference evidence="15" key="1">
    <citation type="submission" date="2025-08" db="UniProtKB">
        <authorList>
            <consortium name="Ensembl"/>
        </authorList>
    </citation>
    <scope>IDENTIFICATION</scope>
</reference>
<dbReference type="GO" id="GO:0008017">
    <property type="term" value="F:microtubule binding"/>
    <property type="evidence" value="ECO:0007669"/>
    <property type="project" value="TreeGrafter"/>
</dbReference>
<evidence type="ECO:0000256" key="10">
    <source>
        <dbReference type="ARBA" id="ARBA00023306"/>
    </source>
</evidence>
<evidence type="ECO:0000256" key="11">
    <source>
        <dbReference type="ARBA" id="ARBA00023328"/>
    </source>
</evidence>
<feature type="region of interest" description="Disordered" evidence="13">
    <location>
        <begin position="177"/>
        <end position="233"/>
    </location>
</feature>
<feature type="domain" description="TOG" evidence="14">
    <location>
        <begin position="786"/>
        <end position="1023"/>
    </location>
</feature>
<dbReference type="Pfam" id="PF23271">
    <property type="entry name" value="HEAT_GCN1"/>
    <property type="match status" value="1"/>
</dbReference>
<evidence type="ECO:0000313" key="16">
    <source>
        <dbReference type="Proteomes" id="UP000694559"/>
    </source>
</evidence>
<keyword evidence="12" id="KW-0175">Coiled coil</keyword>
<keyword evidence="7" id="KW-0995">Kinetochore</keyword>
<feature type="compositionally biased region" description="Low complexity" evidence="13">
    <location>
        <begin position="493"/>
        <end position="523"/>
    </location>
</feature>
<keyword evidence="11" id="KW-0137">Centromere</keyword>
<dbReference type="GO" id="GO:0005876">
    <property type="term" value="C:spindle microtubule"/>
    <property type="evidence" value="ECO:0007669"/>
    <property type="project" value="TreeGrafter"/>
</dbReference>
<comment type="subcellular location">
    <subcellularLocation>
        <location evidence="3">Chromosome</location>
        <location evidence="3">Centromere</location>
        <location evidence="3">Kinetochore</location>
    </subcellularLocation>
    <subcellularLocation>
        <location evidence="1">Cytoplasm</location>
        <location evidence="1">Cytoskeleton</location>
        <location evidence="1">Microtubule organizing center</location>
        <location evidence="1">Centrosome</location>
    </subcellularLocation>
    <subcellularLocation>
        <location evidence="2">Golgi apparatus</location>
        <location evidence="2">trans-Golgi network</location>
    </subcellularLocation>
</comment>
<dbReference type="SMART" id="SM01349">
    <property type="entry name" value="TOG"/>
    <property type="match status" value="4"/>
</dbReference>
<sequence length="1423" mass="156728">MEHGKMDYFCEQVQQKDVGRRFQVGREFLDYLNDPSISTDLEQDQQHLDKVISELIGWVNSSNYKVSLLGLELLGAFGERLLGRFRTYVGTVLVVLMDRMGDAKDQVREQAQNLILKLMDQVAPPMVRDAAILALMEIYKHVGEKVRIDLNKRGIPAGRLQTIFMKFDEVKNSDSMISSSINDKSFDDEESVDGNRPSATASGFKVPAPKKPGNPSNTTRKPGSAGGPKVVGTTKEGGAGAVDEDDFIKAFTDVPTVQIYSSRELEETLNKIREILSDDKHDWDQRTNALKKVRSLLVAGAAQYDGFFQHLRLLDGAFKLSAKDLRSQVVREACITVAHLSTVLGNKFDHGAEAIVPTLFNLVPNSAKVMATSGCAAIRFIIRHTHVPRLIPLITSNCTSKSVAVRRRSFEFLDLLLQEWQTHSLERHAAVLVETIKKGIHDADAEARVEARKTYLGLRNHFPGEAEVLYNSLEPSYQRSLQTYLKNSGSITSLPQSDRSSSSSQESLNRPLSSKWSTASSASMTNRVSSGSKAALTLGTLQRSCSDIDVNAAAGAKARHAIGQPSGTGRLATAGLPPGSYASLGRVRTKLSTPCIGVGNSKTDSRGRSRTKVVSQSQPGSRSGSPGRVLTTTTLSTMNTGVQRVVVSPATAQKRSKIPRSQGCSREASPSRLSVARGSRIPRPSVSQGCSREASRESSRDTSPVRSFAPLGFGISQSSRLSSSVSAMRVLNTGSDVEEAVADALKKPVRRRYESYGMYSDDDANSDASSACSERSYSSRNGTIPTYMRQTEDVAEVLNRCASSNWSERKEGLLGLQNLLKNQRTLSRVELKRLCEIFTRMFADPHSKVFSMFLETLVDFIQVHKEDLQDWLFVLLTQLLKKMGADLLGSVQAKVQKALDVTRESFPNDLQFSILMRFTVDQTQTPSLKVKVAILKYIETLAQQMDPGDFVNSSETRLAVSRIITWTTEPKSSDVRKAAQSVLISLFELNTPEFTMLLGALPKTFQDGATKLLHSHLRNTGSGGQGPMGSPLTRPVPRSPASWSSPITSPTNTSQNTLSPSAFDYDSENMNSEDIYSSLRGVTEAIQNFSFRSQEDMNEPMKWDSKKEDGDSICSGSGIVDLRTGTGVTDTGRTALDNKTSLINTMPPHSSPRSRDYNPYNYSDSVGSFNKSALKEAMFDDDVDQFPDEPSLDHSDLVAELLKELSNHNERAEERKAALYELMKLTQEESFGVWDEHFKTILLLLLETLGDKEYAIRALALKVLREILRHQPARFRNYAELTIMKTLEAHKDPHKEVVRSAEEAATMLATSISPDQCIKVLCPIIQTADYPINLAAIKMQTKVIERVPKEILAQLLPEIVPDYSVFQACVFCLVAIHAVIGDELKPHLSQLTSSKMKLLNLYIKRAQTGSGTGDASADVPGQS</sequence>
<feature type="compositionally biased region" description="Polar residues" evidence="13">
    <location>
        <begin position="1041"/>
        <end position="1060"/>
    </location>
</feature>
<feature type="region of interest" description="Disordered" evidence="13">
    <location>
        <begin position="595"/>
        <end position="631"/>
    </location>
</feature>
<evidence type="ECO:0000256" key="6">
    <source>
        <dbReference type="ARBA" id="ARBA00022737"/>
    </source>
</evidence>
<dbReference type="Proteomes" id="UP000694559">
    <property type="component" value="Unplaced"/>
</dbReference>
<gene>
    <name evidence="15" type="primary">CLASP2</name>
</gene>
<dbReference type="GO" id="GO:0005815">
    <property type="term" value="C:microtubule organizing center"/>
    <property type="evidence" value="ECO:0007669"/>
    <property type="project" value="TreeGrafter"/>
</dbReference>
<feature type="region of interest" description="Disordered" evidence="13">
    <location>
        <begin position="1016"/>
        <end position="1066"/>
    </location>
</feature>
<accession>A0A8C7E3B6</accession>
<feature type="domain" description="TOG" evidence="14">
    <location>
        <begin position="1182"/>
        <end position="1412"/>
    </location>
</feature>
<dbReference type="InterPro" id="IPR034085">
    <property type="entry name" value="TOG"/>
</dbReference>
<keyword evidence="10" id="KW-0131">Cell cycle</keyword>
<feature type="region of interest" description="Disordered" evidence="13">
    <location>
        <begin position="649"/>
        <end position="708"/>
    </location>
</feature>
<feature type="region of interest" description="Disordered" evidence="13">
    <location>
        <begin position="490"/>
        <end position="527"/>
    </location>
</feature>
<dbReference type="SUPFAM" id="SSF48371">
    <property type="entry name" value="ARM repeat"/>
    <property type="match status" value="2"/>
</dbReference>
<dbReference type="Gene3D" id="1.25.10.10">
    <property type="entry name" value="Leucine-rich Repeat Variant"/>
    <property type="match status" value="4"/>
</dbReference>
<dbReference type="GO" id="GO:0005881">
    <property type="term" value="C:cytoplasmic microtubule"/>
    <property type="evidence" value="ECO:0007669"/>
    <property type="project" value="TreeGrafter"/>
</dbReference>
<evidence type="ECO:0000256" key="7">
    <source>
        <dbReference type="ARBA" id="ARBA00022838"/>
    </source>
</evidence>
<dbReference type="GO" id="GO:0072686">
    <property type="term" value="C:mitotic spindle"/>
    <property type="evidence" value="ECO:0007669"/>
    <property type="project" value="TreeGrafter"/>
</dbReference>
<dbReference type="InterPro" id="IPR016024">
    <property type="entry name" value="ARM-type_fold"/>
</dbReference>
<dbReference type="PANTHER" id="PTHR21567:SF30">
    <property type="entry name" value="CLIP-ASSOCIATING PROTEIN 2"/>
    <property type="match status" value="1"/>
</dbReference>
<dbReference type="Ensembl" id="ENSNNAT00000021727.1">
    <property type="protein sequence ID" value="ENSNNAP00000020716.1"/>
    <property type="gene ID" value="ENSNNAG00000011260.1"/>
</dbReference>
<reference evidence="15" key="2">
    <citation type="submission" date="2025-09" db="UniProtKB">
        <authorList>
            <consortium name="Ensembl"/>
        </authorList>
    </citation>
    <scope>IDENTIFICATION</scope>
</reference>
<dbReference type="InterPro" id="IPR024395">
    <property type="entry name" value="CLASP_N_dom"/>
</dbReference>
<feature type="domain" description="TOG" evidence="14">
    <location>
        <begin position="7"/>
        <end position="176"/>
    </location>
</feature>
<dbReference type="OrthoDB" id="46159at2759"/>
<keyword evidence="5" id="KW-0963">Cytoplasm</keyword>
<dbReference type="Pfam" id="PF12348">
    <property type="entry name" value="CLASP_N"/>
    <property type="match status" value="1"/>
</dbReference>
<evidence type="ECO:0000256" key="8">
    <source>
        <dbReference type="ARBA" id="ARBA00023034"/>
    </source>
</evidence>
<evidence type="ECO:0000256" key="9">
    <source>
        <dbReference type="ARBA" id="ARBA00023212"/>
    </source>
</evidence>